<feature type="compositionally biased region" description="Polar residues" evidence="1">
    <location>
        <begin position="1"/>
        <end position="11"/>
    </location>
</feature>
<dbReference type="EMBL" id="MU004233">
    <property type="protein sequence ID" value="KAF2671507.1"/>
    <property type="molecule type" value="Genomic_DNA"/>
</dbReference>
<name>A0A6A6UJ66_9PEZI</name>
<reference evidence="2" key="1">
    <citation type="journal article" date="2020" name="Stud. Mycol.">
        <title>101 Dothideomycetes genomes: a test case for predicting lifestyles and emergence of pathogens.</title>
        <authorList>
            <person name="Haridas S."/>
            <person name="Albert R."/>
            <person name="Binder M."/>
            <person name="Bloem J."/>
            <person name="Labutti K."/>
            <person name="Salamov A."/>
            <person name="Andreopoulos B."/>
            <person name="Baker S."/>
            <person name="Barry K."/>
            <person name="Bills G."/>
            <person name="Bluhm B."/>
            <person name="Cannon C."/>
            <person name="Castanera R."/>
            <person name="Culley D."/>
            <person name="Daum C."/>
            <person name="Ezra D."/>
            <person name="Gonzalez J."/>
            <person name="Henrissat B."/>
            <person name="Kuo A."/>
            <person name="Liang C."/>
            <person name="Lipzen A."/>
            <person name="Lutzoni F."/>
            <person name="Magnuson J."/>
            <person name="Mondo S."/>
            <person name="Nolan M."/>
            <person name="Ohm R."/>
            <person name="Pangilinan J."/>
            <person name="Park H.-J."/>
            <person name="Ramirez L."/>
            <person name="Alfaro M."/>
            <person name="Sun H."/>
            <person name="Tritt A."/>
            <person name="Yoshinaga Y."/>
            <person name="Zwiers L.-H."/>
            <person name="Turgeon B."/>
            <person name="Goodwin S."/>
            <person name="Spatafora J."/>
            <person name="Crous P."/>
            <person name="Grigoriev I."/>
        </authorList>
    </citation>
    <scope>NUCLEOTIDE SEQUENCE</scope>
    <source>
        <strain evidence="2">CBS 115976</strain>
    </source>
</reference>
<proteinExistence type="predicted"/>
<protein>
    <submittedName>
        <fullName evidence="2">Uncharacterized protein</fullName>
    </submittedName>
</protein>
<evidence type="ECO:0000313" key="2">
    <source>
        <dbReference type="EMBL" id="KAF2671507.1"/>
    </source>
</evidence>
<gene>
    <name evidence="2" type="ORF">BT63DRAFT_438930</name>
</gene>
<evidence type="ECO:0000256" key="1">
    <source>
        <dbReference type="SAM" id="MobiDB-lite"/>
    </source>
</evidence>
<dbReference type="AlphaFoldDB" id="A0A6A6UJ66"/>
<sequence length="213" mass="24754">MTAIDLSNSDPIQFRRPSQVPDSPSPDLEVHIPTKEFQCLACQEYGHIDDWEEHTWTYHEKAKPTRYTPARSLRELTNDHKPGLPAIDYYTPWSFTTAKEFLVSNPHMKPNQTLFLIYESWSSRPVVGLYWNRLRDNFVHTLSPQYHGEAKKHAEDTKYVACMLRKGNYSRPPRDTEEDCNEVLRDLLLECDRMEYGGIGRGRQGSIPPLDSL</sequence>
<evidence type="ECO:0000313" key="3">
    <source>
        <dbReference type="Proteomes" id="UP000799302"/>
    </source>
</evidence>
<accession>A0A6A6UJ66</accession>
<keyword evidence="3" id="KW-1185">Reference proteome</keyword>
<organism evidence="2 3">
    <name type="scientific">Microthyrium microscopicum</name>
    <dbReference type="NCBI Taxonomy" id="703497"/>
    <lineage>
        <taxon>Eukaryota</taxon>
        <taxon>Fungi</taxon>
        <taxon>Dikarya</taxon>
        <taxon>Ascomycota</taxon>
        <taxon>Pezizomycotina</taxon>
        <taxon>Dothideomycetes</taxon>
        <taxon>Dothideomycetes incertae sedis</taxon>
        <taxon>Microthyriales</taxon>
        <taxon>Microthyriaceae</taxon>
        <taxon>Microthyrium</taxon>
    </lineage>
</organism>
<dbReference type="Proteomes" id="UP000799302">
    <property type="component" value="Unassembled WGS sequence"/>
</dbReference>
<feature type="region of interest" description="Disordered" evidence="1">
    <location>
        <begin position="1"/>
        <end position="27"/>
    </location>
</feature>